<feature type="region of interest" description="Disordered" evidence="6">
    <location>
        <begin position="269"/>
        <end position="292"/>
    </location>
</feature>
<gene>
    <name evidence="8" type="ORF">SI7747_03004221</name>
</gene>
<protein>
    <recommendedName>
        <fullName evidence="7">Fe2OG dioxygenase domain-containing protein</fullName>
    </recommendedName>
</protein>
<organism evidence="8">
    <name type="scientific">Spirodela intermedia</name>
    <name type="common">Intermediate duckweed</name>
    <dbReference type="NCBI Taxonomy" id="51605"/>
    <lineage>
        <taxon>Eukaryota</taxon>
        <taxon>Viridiplantae</taxon>
        <taxon>Streptophyta</taxon>
        <taxon>Embryophyta</taxon>
        <taxon>Tracheophyta</taxon>
        <taxon>Spermatophyta</taxon>
        <taxon>Magnoliopsida</taxon>
        <taxon>Liliopsida</taxon>
        <taxon>Araceae</taxon>
        <taxon>Lemnoideae</taxon>
        <taxon>Spirodela</taxon>
    </lineage>
</organism>
<name>A0A7I8IIQ9_SPIIN</name>
<dbReference type="PANTHER" id="PTHR10209">
    <property type="entry name" value="OXIDOREDUCTASE, 2OG-FE II OXYGENASE FAMILY PROTEIN"/>
    <property type="match status" value="1"/>
</dbReference>
<dbReference type="InterPro" id="IPR005123">
    <property type="entry name" value="Oxoglu/Fe-dep_dioxygenase_dom"/>
</dbReference>
<keyword evidence="3 5" id="KW-0560">Oxidoreductase</keyword>
<evidence type="ECO:0000256" key="6">
    <source>
        <dbReference type="SAM" id="MobiDB-lite"/>
    </source>
</evidence>
<evidence type="ECO:0000256" key="4">
    <source>
        <dbReference type="ARBA" id="ARBA00023004"/>
    </source>
</evidence>
<keyword evidence="9" id="KW-1185">Reference proteome</keyword>
<dbReference type="GO" id="GO:0051213">
    <property type="term" value="F:dioxygenase activity"/>
    <property type="evidence" value="ECO:0007669"/>
    <property type="project" value="UniProtKB-ARBA"/>
</dbReference>
<dbReference type="InterPro" id="IPR044861">
    <property type="entry name" value="IPNS-like_FE2OG_OXY"/>
</dbReference>
<keyword evidence="2 5" id="KW-0479">Metal-binding</keyword>
<dbReference type="Gene3D" id="2.60.120.330">
    <property type="entry name" value="B-lactam Antibiotic, Isopenicillin N Synthase, Chain"/>
    <property type="match status" value="1"/>
</dbReference>
<comment type="similarity">
    <text evidence="1 5">Belongs to the iron/ascorbate-dependent oxidoreductase family.</text>
</comment>
<dbReference type="PANTHER" id="PTHR10209:SF885">
    <property type="entry name" value="2OG-FE(II) OXYGENASE FAMILY, PUTATIVE (AFU_ORTHOLOGUE AFUA_2G00750)-RELATED"/>
    <property type="match status" value="1"/>
</dbReference>
<accession>A0A7I8IIQ9</accession>
<dbReference type="EMBL" id="LR743590">
    <property type="protein sequence ID" value="CAA2618060.1"/>
    <property type="molecule type" value="Genomic_DNA"/>
</dbReference>
<evidence type="ECO:0000256" key="2">
    <source>
        <dbReference type="ARBA" id="ARBA00022723"/>
    </source>
</evidence>
<evidence type="ECO:0000259" key="7">
    <source>
        <dbReference type="PROSITE" id="PS51471"/>
    </source>
</evidence>
<dbReference type="InterPro" id="IPR027443">
    <property type="entry name" value="IPNS-like_sf"/>
</dbReference>
<dbReference type="GO" id="GO:0046872">
    <property type="term" value="F:metal ion binding"/>
    <property type="evidence" value="ECO:0007669"/>
    <property type="project" value="UniProtKB-KW"/>
</dbReference>
<dbReference type="Pfam" id="PF03171">
    <property type="entry name" value="2OG-FeII_Oxy"/>
    <property type="match status" value="1"/>
</dbReference>
<dbReference type="Proteomes" id="UP001189122">
    <property type="component" value="Unassembled WGS sequence"/>
</dbReference>
<evidence type="ECO:0000256" key="1">
    <source>
        <dbReference type="ARBA" id="ARBA00008056"/>
    </source>
</evidence>
<proteinExistence type="inferred from homology"/>
<evidence type="ECO:0000313" key="9">
    <source>
        <dbReference type="Proteomes" id="UP001189122"/>
    </source>
</evidence>
<sequence>MDLEMEETFFQESGAQAEAHRRRGRGIPLIDLSQLAAESAAARQALPGLLDQVEAACRDWGFLQVVNHGVPSELLESLQIAAREFFPLPVEEKARVRRVHEERPGLERDSGTSWCPARRRYCRPTIKQRYGRAVEELAFKSLELISLTLGLLEKRLNGFLEGASTSSVIRLNYYPPCPSLHLAFGVGRYKDSGALTVIVQDDVGGLDVKRRSDGEWVRVKPIPGSLIINVGDIIQVRDPPLSLYFCLSVCSLSLSLSHAVSCESSTGVEQRQVRERGAQDVHHDRGFGGTSE</sequence>
<reference evidence="8 9" key="1">
    <citation type="submission" date="2019-12" db="EMBL/GenBank/DDBJ databases">
        <authorList>
            <person name="Scholz U."/>
            <person name="Mascher M."/>
            <person name="Fiebig A."/>
        </authorList>
    </citation>
    <scope>NUCLEOTIDE SEQUENCE</scope>
</reference>
<feature type="domain" description="Fe2OG dioxygenase" evidence="7">
    <location>
        <begin position="165"/>
        <end position="283"/>
    </location>
</feature>
<dbReference type="EMBL" id="CACRZD030000003">
    <property type="protein sequence ID" value="CAA6657757.1"/>
    <property type="molecule type" value="Genomic_DNA"/>
</dbReference>
<keyword evidence="4 5" id="KW-0408">Iron</keyword>
<dbReference type="Pfam" id="PF14226">
    <property type="entry name" value="DIOX_N"/>
    <property type="match status" value="1"/>
</dbReference>
<dbReference type="InterPro" id="IPR026992">
    <property type="entry name" value="DIOX_N"/>
</dbReference>
<feature type="compositionally biased region" description="Basic and acidic residues" evidence="6">
    <location>
        <begin position="271"/>
        <end position="286"/>
    </location>
</feature>
<dbReference type="AlphaFoldDB" id="A0A7I8IIQ9"/>
<evidence type="ECO:0000256" key="3">
    <source>
        <dbReference type="ARBA" id="ARBA00023002"/>
    </source>
</evidence>
<evidence type="ECO:0000313" key="8">
    <source>
        <dbReference type="EMBL" id="CAA2618060.1"/>
    </source>
</evidence>
<dbReference type="PROSITE" id="PS51471">
    <property type="entry name" value="FE2OG_OXY"/>
    <property type="match status" value="1"/>
</dbReference>
<dbReference type="SUPFAM" id="SSF51197">
    <property type="entry name" value="Clavaminate synthase-like"/>
    <property type="match status" value="1"/>
</dbReference>
<evidence type="ECO:0000256" key="5">
    <source>
        <dbReference type="RuleBase" id="RU003682"/>
    </source>
</evidence>